<dbReference type="Gene3D" id="2.130.10.10">
    <property type="entry name" value="YVTN repeat-like/Quinoprotein amine dehydrogenase"/>
    <property type="match status" value="1"/>
</dbReference>
<name>A0A383CGR8_9ZZZZ</name>
<dbReference type="InterPro" id="IPR011047">
    <property type="entry name" value="Quinoprotein_ADH-like_sf"/>
</dbReference>
<dbReference type="InterPro" id="IPR015943">
    <property type="entry name" value="WD40/YVTN_repeat-like_dom_sf"/>
</dbReference>
<evidence type="ECO:0000313" key="1">
    <source>
        <dbReference type="EMBL" id="SVE30788.1"/>
    </source>
</evidence>
<feature type="non-terminal residue" evidence="1">
    <location>
        <position position="1"/>
    </location>
</feature>
<dbReference type="AlphaFoldDB" id="A0A383CGR8"/>
<protein>
    <recommendedName>
        <fullName evidence="2">PQQ-binding-like beta-propeller repeat protein</fullName>
    </recommendedName>
</protein>
<evidence type="ECO:0008006" key="2">
    <source>
        <dbReference type="Google" id="ProtNLM"/>
    </source>
</evidence>
<feature type="non-terminal residue" evidence="1">
    <location>
        <position position="241"/>
    </location>
</feature>
<proteinExistence type="predicted"/>
<dbReference type="SUPFAM" id="SSF50998">
    <property type="entry name" value="Quinoprotein alcohol dehydrogenase-like"/>
    <property type="match status" value="1"/>
</dbReference>
<reference evidence="1" key="1">
    <citation type="submission" date="2018-05" db="EMBL/GenBank/DDBJ databases">
        <authorList>
            <person name="Lanie J.A."/>
            <person name="Ng W.-L."/>
            <person name="Kazmierczak K.M."/>
            <person name="Andrzejewski T.M."/>
            <person name="Davidsen T.M."/>
            <person name="Wayne K.J."/>
            <person name="Tettelin H."/>
            <person name="Glass J.I."/>
            <person name="Rusch D."/>
            <person name="Podicherti R."/>
            <person name="Tsui H.-C.T."/>
            <person name="Winkler M.E."/>
        </authorList>
    </citation>
    <scope>NUCLEOTIDE SEQUENCE</scope>
</reference>
<sequence length="241" mass="26337">GKQCLGLAARTGQADRRFTIPNATTAGSHEWGYVARLDDLLVGSAVKAGGIRRQHGHEGIQQTYWDNRPPVCSDVLFAIEPATGKSRWIHRPSGGGSIVNSSIAIQAGRVHFVESPASTATGRVPYDNLLHQQEGSLVTLDLASGKTLKRIALEKKKSIQNLYLVSTQGVVSVVNSRNEQTVRYDVRTFDAKSGELLWERTQNNGNKLNGDHGEQDRHPVVLNGEIYVEPFIYNLKSGVPA</sequence>
<organism evidence="1">
    <name type="scientific">marine metagenome</name>
    <dbReference type="NCBI Taxonomy" id="408172"/>
    <lineage>
        <taxon>unclassified sequences</taxon>
        <taxon>metagenomes</taxon>
        <taxon>ecological metagenomes</taxon>
    </lineage>
</organism>
<accession>A0A383CGR8</accession>
<dbReference type="EMBL" id="UINC01208311">
    <property type="protein sequence ID" value="SVE30788.1"/>
    <property type="molecule type" value="Genomic_DNA"/>
</dbReference>
<gene>
    <name evidence="1" type="ORF">METZ01_LOCUS483642</name>
</gene>